<evidence type="ECO:0000313" key="9">
    <source>
        <dbReference type="Proteomes" id="UP001550628"/>
    </source>
</evidence>
<dbReference type="SUPFAM" id="SSF52172">
    <property type="entry name" value="CheY-like"/>
    <property type="match status" value="1"/>
</dbReference>
<dbReference type="Gene3D" id="3.40.50.2300">
    <property type="match status" value="1"/>
</dbReference>
<dbReference type="Pfam" id="PF00072">
    <property type="entry name" value="Response_reg"/>
    <property type="match status" value="1"/>
</dbReference>
<comment type="caution">
    <text evidence="8">The sequence shown here is derived from an EMBL/GenBank/DDBJ whole genome shotgun (WGS) entry which is preliminary data.</text>
</comment>
<dbReference type="InterPro" id="IPR001789">
    <property type="entry name" value="Sig_transdc_resp-reg_receiver"/>
</dbReference>
<dbReference type="Pfam" id="PF00196">
    <property type="entry name" value="GerE"/>
    <property type="match status" value="1"/>
</dbReference>
<keyword evidence="2" id="KW-0805">Transcription regulation</keyword>
<organism evidence="8 9">
    <name type="scientific">Nocardia rhamnosiphila</name>
    <dbReference type="NCBI Taxonomy" id="426716"/>
    <lineage>
        <taxon>Bacteria</taxon>
        <taxon>Bacillati</taxon>
        <taxon>Actinomycetota</taxon>
        <taxon>Actinomycetes</taxon>
        <taxon>Mycobacteriales</taxon>
        <taxon>Nocardiaceae</taxon>
        <taxon>Nocardia</taxon>
    </lineage>
</organism>
<dbReference type="GeneID" id="96241878"/>
<dbReference type="SMART" id="SM00421">
    <property type="entry name" value="HTH_LUXR"/>
    <property type="match status" value="1"/>
</dbReference>
<evidence type="ECO:0000259" key="6">
    <source>
        <dbReference type="PROSITE" id="PS50043"/>
    </source>
</evidence>
<dbReference type="RefSeq" id="WP_307686493.1">
    <property type="nucleotide sequence ID" value="NZ_JBEYBD010000001.1"/>
</dbReference>
<dbReference type="PANTHER" id="PTHR43214">
    <property type="entry name" value="TWO-COMPONENT RESPONSE REGULATOR"/>
    <property type="match status" value="1"/>
</dbReference>
<dbReference type="PROSITE" id="PS00622">
    <property type="entry name" value="HTH_LUXR_1"/>
    <property type="match status" value="1"/>
</dbReference>
<dbReference type="InterPro" id="IPR000792">
    <property type="entry name" value="Tscrpt_reg_LuxR_C"/>
</dbReference>
<dbReference type="PROSITE" id="PS50043">
    <property type="entry name" value="HTH_LUXR_2"/>
    <property type="match status" value="1"/>
</dbReference>
<keyword evidence="1 5" id="KW-0597">Phosphoprotein</keyword>
<evidence type="ECO:0000256" key="2">
    <source>
        <dbReference type="ARBA" id="ARBA00023015"/>
    </source>
</evidence>
<dbReference type="PRINTS" id="PR00038">
    <property type="entry name" value="HTHLUXR"/>
</dbReference>
<evidence type="ECO:0000313" key="8">
    <source>
        <dbReference type="EMBL" id="MEU1952005.1"/>
    </source>
</evidence>
<feature type="modified residue" description="4-aspartylphosphate" evidence="5">
    <location>
        <position position="55"/>
    </location>
</feature>
<dbReference type="Proteomes" id="UP001550628">
    <property type="component" value="Unassembled WGS sequence"/>
</dbReference>
<keyword evidence="3" id="KW-0238">DNA-binding</keyword>
<dbReference type="PANTHER" id="PTHR43214:SF24">
    <property type="entry name" value="TRANSCRIPTIONAL REGULATORY PROTEIN NARL-RELATED"/>
    <property type="match status" value="1"/>
</dbReference>
<feature type="domain" description="HTH luxR-type" evidence="6">
    <location>
        <begin position="139"/>
        <end position="204"/>
    </location>
</feature>
<dbReference type="CDD" id="cd17535">
    <property type="entry name" value="REC_NarL-like"/>
    <property type="match status" value="1"/>
</dbReference>
<evidence type="ECO:0000256" key="4">
    <source>
        <dbReference type="ARBA" id="ARBA00023163"/>
    </source>
</evidence>
<keyword evidence="4" id="KW-0804">Transcription</keyword>
<accession>A0ABV2WMA6</accession>
<keyword evidence="9" id="KW-1185">Reference proteome</keyword>
<dbReference type="PROSITE" id="PS50110">
    <property type="entry name" value="RESPONSE_REGULATORY"/>
    <property type="match status" value="1"/>
</dbReference>
<sequence>MTVRVLIADDHPVVRAGMAAVLGTGEGIEVVGEACSGEEALVRTATLRPDLVLLDLRMGGIDGAETTRRIRQQDDPPRIVILTTYDNPADILGCIEAGAVGYLLKGSSRTDLLAAVYAAVRGETVLTPSLAPKLFEARAAADEPQLSTRERDVLELVARGHSNPEIAVRLYIAEATVKTHLLRIFKKLEVADRTAAVTTALARGLIRL</sequence>
<dbReference type="SMART" id="SM00448">
    <property type="entry name" value="REC"/>
    <property type="match status" value="1"/>
</dbReference>
<evidence type="ECO:0000259" key="7">
    <source>
        <dbReference type="PROSITE" id="PS50110"/>
    </source>
</evidence>
<dbReference type="InterPro" id="IPR039420">
    <property type="entry name" value="WalR-like"/>
</dbReference>
<dbReference type="CDD" id="cd06170">
    <property type="entry name" value="LuxR_C_like"/>
    <property type="match status" value="1"/>
</dbReference>
<gene>
    <name evidence="8" type="ORF">ABZ510_09090</name>
</gene>
<evidence type="ECO:0000256" key="5">
    <source>
        <dbReference type="PROSITE-ProRule" id="PRU00169"/>
    </source>
</evidence>
<protein>
    <submittedName>
        <fullName evidence="8">Response regulator transcription factor</fullName>
    </submittedName>
</protein>
<name>A0ABV2WMA6_9NOCA</name>
<proteinExistence type="predicted"/>
<reference evidence="8 9" key="1">
    <citation type="submission" date="2024-06" db="EMBL/GenBank/DDBJ databases">
        <title>The Natural Products Discovery Center: Release of the First 8490 Sequenced Strains for Exploring Actinobacteria Biosynthetic Diversity.</title>
        <authorList>
            <person name="Kalkreuter E."/>
            <person name="Kautsar S.A."/>
            <person name="Yang D."/>
            <person name="Bader C.D."/>
            <person name="Teijaro C.N."/>
            <person name="Fluegel L."/>
            <person name="Davis C.M."/>
            <person name="Simpson J.R."/>
            <person name="Lauterbach L."/>
            <person name="Steele A.D."/>
            <person name="Gui C."/>
            <person name="Meng S."/>
            <person name="Li G."/>
            <person name="Viehrig K."/>
            <person name="Ye F."/>
            <person name="Su P."/>
            <person name="Kiefer A.F."/>
            <person name="Nichols A."/>
            <person name="Cepeda A.J."/>
            <person name="Yan W."/>
            <person name="Fan B."/>
            <person name="Jiang Y."/>
            <person name="Adhikari A."/>
            <person name="Zheng C.-J."/>
            <person name="Schuster L."/>
            <person name="Cowan T.M."/>
            <person name="Smanski M.J."/>
            <person name="Chevrette M.G."/>
            <person name="De Carvalho L.P.S."/>
            <person name="Shen B."/>
        </authorList>
    </citation>
    <scope>NUCLEOTIDE SEQUENCE [LARGE SCALE GENOMIC DNA]</scope>
    <source>
        <strain evidence="8 9">NPDC019708</strain>
    </source>
</reference>
<dbReference type="EMBL" id="JBEYBF010000004">
    <property type="protein sequence ID" value="MEU1952005.1"/>
    <property type="molecule type" value="Genomic_DNA"/>
</dbReference>
<evidence type="ECO:0000256" key="3">
    <source>
        <dbReference type="ARBA" id="ARBA00023125"/>
    </source>
</evidence>
<dbReference type="InterPro" id="IPR058245">
    <property type="entry name" value="NreC/VraR/RcsB-like_REC"/>
</dbReference>
<feature type="domain" description="Response regulatory" evidence="7">
    <location>
        <begin position="4"/>
        <end position="120"/>
    </location>
</feature>
<dbReference type="InterPro" id="IPR011006">
    <property type="entry name" value="CheY-like_superfamily"/>
</dbReference>
<evidence type="ECO:0000256" key="1">
    <source>
        <dbReference type="ARBA" id="ARBA00022553"/>
    </source>
</evidence>